<dbReference type="AlphaFoldDB" id="A0A9J6QME5"/>
<comment type="similarity">
    <text evidence="2">Belongs to the metallo-beta-lactamase superfamily.</text>
</comment>
<dbReference type="SMART" id="SM00849">
    <property type="entry name" value="Lactamase_B"/>
    <property type="match status" value="1"/>
</dbReference>
<keyword evidence="4" id="KW-0378">Hydrolase</keyword>
<comment type="caution">
    <text evidence="7">The sequence shown here is derived from an EMBL/GenBank/DDBJ whole genome shotgun (WGS) entry which is preliminary data.</text>
</comment>
<dbReference type="InterPro" id="IPR051013">
    <property type="entry name" value="MBL_superfamily_lactonases"/>
</dbReference>
<evidence type="ECO:0000256" key="2">
    <source>
        <dbReference type="ARBA" id="ARBA00007749"/>
    </source>
</evidence>
<organism evidence="7 8">
    <name type="scientific">Hominibacterium faecale</name>
    <dbReference type="NCBI Taxonomy" id="2839743"/>
    <lineage>
        <taxon>Bacteria</taxon>
        <taxon>Bacillati</taxon>
        <taxon>Bacillota</taxon>
        <taxon>Clostridia</taxon>
        <taxon>Peptostreptococcales</taxon>
        <taxon>Anaerovoracaceae</taxon>
        <taxon>Hominibacterium</taxon>
    </lineage>
</organism>
<comment type="cofactor">
    <cofactor evidence="1">
        <name>Zn(2+)</name>
        <dbReference type="ChEBI" id="CHEBI:29105"/>
    </cofactor>
</comment>
<dbReference type="GO" id="GO:0016787">
    <property type="term" value="F:hydrolase activity"/>
    <property type="evidence" value="ECO:0007669"/>
    <property type="project" value="UniProtKB-KW"/>
</dbReference>
<evidence type="ECO:0000256" key="3">
    <source>
        <dbReference type="ARBA" id="ARBA00022723"/>
    </source>
</evidence>
<reference evidence="7" key="1">
    <citation type="submission" date="2022-09" db="EMBL/GenBank/DDBJ databases">
        <title>Culturomic study of gut microbiota in children with autism spectrum disorder.</title>
        <authorList>
            <person name="Efimov B.A."/>
            <person name="Chaplin A.V."/>
            <person name="Sokolova S.R."/>
            <person name="Pikina A.P."/>
            <person name="Korzhanova M."/>
            <person name="Belova V."/>
            <person name="Korostin D."/>
        </authorList>
    </citation>
    <scope>NUCLEOTIDE SEQUENCE</scope>
    <source>
        <strain evidence="7">ASD5510</strain>
    </source>
</reference>
<dbReference type="RefSeq" id="WP_253019989.1">
    <property type="nucleotide sequence ID" value="NZ_JAJAGH010000007.1"/>
</dbReference>
<evidence type="ECO:0000313" key="7">
    <source>
        <dbReference type="EMBL" id="MCU7378616.1"/>
    </source>
</evidence>
<dbReference type="InterPro" id="IPR036866">
    <property type="entry name" value="RibonucZ/Hydroxyglut_hydro"/>
</dbReference>
<keyword evidence="8" id="KW-1185">Reference proteome</keyword>
<accession>A0A9J6QME5</accession>
<dbReference type="Proteomes" id="UP001065549">
    <property type="component" value="Unassembled WGS sequence"/>
</dbReference>
<keyword evidence="3" id="KW-0479">Metal-binding</keyword>
<evidence type="ECO:0000259" key="6">
    <source>
        <dbReference type="SMART" id="SM00849"/>
    </source>
</evidence>
<proteinExistence type="inferred from homology"/>
<dbReference type="CDD" id="cd07729">
    <property type="entry name" value="AHL_lactonase_MBL-fold"/>
    <property type="match status" value="1"/>
</dbReference>
<feature type="domain" description="Metallo-beta-lactamase" evidence="6">
    <location>
        <begin position="39"/>
        <end position="247"/>
    </location>
</feature>
<evidence type="ECO:0000256" key="1">
    <source>
        <dbReference type="ARBA" id="ARBA00001947"/>
    </source>
</evidence>
<dbReference type="Pfam" id="PF00753">
    <property type="entry name" value="Lactamase_B"/>
    <property type="match status" value="1"/>
</dbReference>
<name>A0A9J6QME5_9FIRM</name>
<dbReference type="EMBL" id="JAOSHN010000003">
    <property type="protein sequence ID" value="MCU7378616.1"/>
    <property type="molecule type" value="Genomic_DNA"/>
</dbReference>
<dbReference type="GO" id="GO:0046872">
    <property type="term" value="F:metal ion binding"/>
    <property type="evidence" value="ECO:0007669"/>
    <property type="project" value="UniProtKB-KW"/>
</dbReference>
<sequence length="260" mass="29374">MNTQKPTYTIKPLYLGELTEYEKSMHTYRADYEVKVNSPFLAFLVQGDGLNILVDTGPKDIERVKKNHGHVKVKLPPEQKLMTVLERHGLTAEDIDFIICTHLHWDHCQNNDCFPGKKVYVQKKEVRYAIDPLQVHYYTYEAPEAGLVPIWATAGNKLVIVDGDVEIIPGIEVILTPGHSPGSQCVRVNTTQGKYLIAGDTVNLYENWYGNELYDHIPGGIHVNLAEVEASFAKLDNTEFVEILPGHDMKVLAHASYPYK</sequence>
<dbReference type="PANTHER" id="PTHR42978:SF2">
    <property type="entry name" value="102 KBASES UNSTABLE REGION: FROM 1 TO 119443"/>
    <property type="match status" value="1"/>
</dbReference>
<dbReference type="Gene3D" id="3.60.15.10">
    <property type="entry name" value="Ribonuclease Z/Hydroxyacylglutathione hydrolase-like"/>
    <property type="match status" value="1"/>
</dbReference>
<evidence type="ECO:0000313" key="8">
    <source>
        <dbReference type="Proteomes" id="UP001065549"/>
    </source>
</evidence>
<evidence type="ECO:0000256" key="4">
    <source>
        <dbReference type="ARBA" id="ARBA00022801"/>
    </source>
</evidence>
<keyword evidence="5" id="KW-0862">Zinc</keyword>
<evidence type="ECO:0000256" key="5">
    <source>
        <dbReference type="ARBA" id="ARBA00022833"/>
    </source>
</evidence>
<dbReference type="PANTHER" id="PTHR42978">
    <property type="entry name" value="QUORUM-QUENCHING LACTONASE YTNP-RELATED-RELATED"/>
    <property type="match status" value="1"/>
</dbReference>
<dbReference type="InterPro" id="IPR001279">
    <property type="entry name" value="Metallo-B-lactamas"/>
</dbReference>
<dbReference type="SUPFAM" id="SSF56281">
    <property type="entry name" value="Metallo-hydrolase/oxidoreductase"/>
    <property type="match status" value="1"/>
</dbReference>
<protein>
    <submittedName>
        <fullName evidence="7">N-acyl homoserine lactonase family protein</fullName>
    </submittedName>
</protein>
<gene>
    <name evidence="7" type="ORF">OBO34_09645</name>
</gene>